<dbReference type="EC" id="2.4.2.-" evidence="1"/>
<keyword evidence="1" id="KW-0315">Glutamine amidotransferase</keyword>
<keyword evidence="1" id="KW-0328">Glycosyltransferase</keyword>
<dbReference type="InterPro" id="IPR011697">
    <property type="entry name" value="Peptidase_C26"/>
</dbReference>
<dbReference type="InterPro" id="IPR044668">
    <property type="entry name" value="PuuD-like"/>
</dbReference>
<dbReference type="AlphaFoldDB" id="A0A518D4L8"/>
<dbReference type="GO" id="GO:0033969">
    <property type="term" value="F:gamma-glutamyl-gamma-aminobutyrate hydrolase activity"/>
    <property type="evidence" value="ECO:0007669"/>
    <property type="project" value="TreeGrafter"/>
</dbReference>
<dbReference type="Gene3D" id="3.40.50.880">
    <property type="match status" value="1"/>
</dbReference>
<gene>
    <name evidence="1" type="ORF">Pla163_35690</name>
</gene>
<dbReference type="SUPFAM" id="SSF52317">
    <property type="entry name" value="Class I glutamine amidotransferase-like"/>
    <property type="match status" value="1"/>
</dbReference>
<sequence>MLTNEDPGRRPLIGINVGVYHDDRQRAEYPTRYADAVRRAGGQPVAIFPSADADECAALVARLDGLLLSGGDDFDAEALGLGATHPEASPVPPLKQNGDLALVRAAFAARLPTLGICYGMQLMALARGATLLQHLPEDRPGCQQHWKDARHPVEVAADSQLATVVGAGALTTLSRHHQAIDRPGDGWRVAARDHEGLVEAIEDPSLGFAIGVQWHPELSVDDATQDDRQARLFEALVRAARG</sequence>
<dbReference type="PANTHER" id="PTHR43235:SF1">
    <property type="entry name" value="GLUTAMINE AMIDOTRANSFERASE PB2B2.05-RELATED"/>
    <property type="match status" value="1"/>
</dbReference>
<dbReference type="PROSITE" id="PS51273">
    <property type="entry name" value="GATASE_TYPE_1"/>
    <property type="match status" value="1"/>
</dbReference>
<dbReference type="CDD" id="cd01745">
    <property type="entry name" value="GATase1_2"/>
    <property type="match status" value="1"/>
</dbReference>
<keyword evidence="1" id="KW-0808">Transferase</keyword>
<accession>A0A518D4L8</accession>
<organism evidence="1 2">
    <name type="scientific">Rohdeia mirabilis</name>
    <dbReference type="NCBI Taxonomy" id="2528008"/>
    <lineage>
        <taxon>Bacteria</taxon>
        <taxon>Pseudomonadati</taxon>
        <taxon>Planctomycetota</taxon>
        <taxon>Planctomycetia</taxon>
        <taxon>Planctomycetia incertae sedis</taxon>
        <taxon>Rohdeia</taxon>
    </lineage>
</organism>
<dbReference type="GO" id="GO:0006598">
    <property type="term" value="P:polyamine catabolic process"/>
    <property type="evidence" value="ECO:0007669"/>
    <property type="project" value="TreeGrafter"/>
</dbReference>
<dbReference type="GO" id="GO:0005829">
    <property type="term" value="C:cytosol"/>
    <property type="evidence" value="ECO:0007669"/>
    <property type="project" value="TreeGrafter"/>
</dbReference>
<evidence type="ECO:0000313" key="2">
    <source>
        <dbReference type="Proteomes" id="UP000319342"/>
    </source>
</evidence>
<dbReference type="GO" id="GO:0016757">
    <property type="term" value="F:glycosyltransferase activity"/>
    <property type="evidence" value="ECO:0007669"/>
    <property type="project" value="UniProtKB-KW"/>
</dbReference>
<reference evidence="1 2" key="1">
    <citation type="submission" date="2019-02" db="EMBL/GenBank/DDBJ databases">
        <title>Deep-cultivation of Planctomycetes and their phenomic and genomic characterization uncovers novel biology.</title>
        <authorList>
            <person name="Wiegand S."/>
            <person name="Jogler M."/>
            <person name="Boedeker C."/>
            <person name="Pinto D."/>
            <person name="Vollmers J."/>
            <person name="Rivas-Marin E."/>
            <person name="Kohn T."/>
            <person name="Peeters S.H."/>
            <person name="Heuer A."/>
            <person name="Rast P."/>
            <person name="Oberbeckmann S."/>
            <person name="Bunk B."/>
            <person name="Jeske O."/>
            <person name="Meyerdierks A."/>
            <person name="Storesund J.E."/>
            <person name="Kallscheuer N."/>
            <person name="Luecker S."/>
            <person name="Lage O.M."/>
            <person name="Pohl T."/>
            <person name="Merkel B.J."/>
            <person name="Hornburger P."/>
            <person name="Mueller R.-W."/>
            <person name="Bruemmer F."/>
            <person name="Labrenz M."/>
            <person name="Spormann A.M."/>
            <person name="Op den Camp H."/>
            <person name="Overmann J."/>
            <person name="Amann R."/>
            <person name="Jetten M.S.M."/>
            <person name="Mascher T."/>
            <person name="Medema M.H."/>
            <person name="Devos D.P."/>
            <person name="Kaster A.-K."/>
            <person name="Ovreas L."/>
            <person name="Rohde M."/>
            <person name="Galperin M.Y."/>
            <person name="Jogler C."/>
        </authorList>
    </citation>
    <scope>NUCLEOTIDE SEQUENCE [LARGE SCALE GENOMIC DNA]</scope>
    <source>
        <strain evidence="1 2">Pla163</strain>
    </source>
</reference>
<dbReference type="InterPro" id="IPR029062">
    <property type="entry name" value="Class_I_gatase-like"/>
</dbReference>
<dbReference type="Pfam" id="PF07722">
    <property type="entry name" value="Peptidase_C26"/>
    <property type="match status" value="1"/>
</dbReference>
<dbReference type="RefSeq" id="WP_419186091.1">
    <property type="nucleotide sequence ID" value="NZ_CP036290.1"/>
</dbReference>
<protein>
    <submittedName>
        <fullName evidence="1">Glutamine amidotransferase</fullName>
        <ecNumber evidence="1">2.4.2.-</ecNumber>
    </submittedName>
</protein>
<dbReference type="Proteomes" id="UP000319342">
    <property type="component" value="Chromosome"/>
</dbReference>
<keyword evidence="2" id="KW-1185">Reference proteome</keyword>
<name>A0A518D4L8_9BACT</name>
<proteinExistence type="predicted"/>
<dbReference type="EMBL" id="CP036290">
    <property type="protein sequence ID" value="QDU86418.1"/>
    <property type="molecule type" value="Genomic_DNA"/>
</dbReference>
<evidence type="ECO:0000313" key="1">
    <source>
        <dbReference type="EMBL" id="QDU86418.1"/>
    </source>
</evidence>
<dbReference type="PANTHER" id="PTHR43235">
    <property type="entry name" value="GLUTAMINE AMIDOTRANSFERASE PB2B2.05-RELATED"/>
    <property type="match status" value="1"/>
</dbReference>